<dbReference type="InterPro" id="IPR051807">
    <property type="entry name" value="Sec-metab_biosynth-assoc"/>
</dbReference>
<dbReference type="Pfam" id="PF03795">
    <property type="entry name" value="YCII"/>
    <property type="match status" value="1"/>
</dbReference>
<dbReference type="OrthoDB" id="9797014at2"/>
<protein>
    <submittedName>
        <fullName evidence="3">Protein YciI</fullName>
    </submittedName>
</protein>
<dbReference type="SUPFAM" id="SSF54909">
    <property type="entry name" value="Dimeric alpha+beta barrel"/>
    <property type="match status" value="1"/>
</dbReference>
<evidence type="ECO:0000259" key="2">
    <source>
        <dbReference type="Pfam" id="PF03795"/>
    </source>
</evidence>
<dbReference type="Gene3D" id="3.30.70.1060">
    <property type="entry name" value="Dimeric alpha+beta barrel"/>
    <property type="match status" value="1"/>
</dbReference>
<organism evidence="3 4">
    <name type="scientific">Pseudomonas fluorescens</name>
    <dbReference type="NCBI Taxonomy" id="294"/>
    <lineage>
        <taxon>Bacteria</taxon>
        <taxon>Pseudomonadati</taxon>
        <taxon>Pseudomonadota</taxon>
        <taxon>Gammaproteobacteria</taxon>
        <taxon>Pseudomonadales</taxon>
        <taxon>Pseudomonadaceae</taxon>
        <taxon>Pseudomonas</taxon>
    </lineage>
</organism>
<dbReference type="Proteomes" id="UP000399692">
    <property type="component" value="Unassembled WGS sequence"/>
</dbReference>
<gene>
    <name evidence="3" type="primary">yciI_2</name>
    <name evidence="3" type="ORF">PS631_03842</name>
</gene>
<dbReference type="RefSeq" id="WP_101322328.1">
    <property type="nucleotide sequence ID" value="NZ_CABVHF010000015.1"/>
</dbReference>
<evidence type="ECO:0000256" key="1">
    <source>
        <dbReference type="ARBA" id="ARBA00007689"/>
    </source>
</evidence>
<reference evidence="3 4" key="1">
    <citation type="submission" date="2019-09" db="EMBL/GenBank/DDBJ databases">
        <authorList>
            <person name="Chandra G."/>
            <person name="Truman W A."/>
        </authorList>
    </citation>
    <scope>NUCLEOTIDE SEQUENCE [LARGE SCALE GENOMIC DNA]</scope>
    <source>
        <strain evidence="3">PS631</strain>
    </source>
</reference>
<proteinExistence type="inferred from homology"/>
<dbReference type="PANTHER" id="PTHR33606:SF3">
    <property type="entry name" value="PROTEIN YCII"/>
    <property type="match status" value="1"/>
</dbReference>
<feature type="domain" description="YCII-related" evidence="2">
    <location>
        <begin position="1"/>
        <end position="89"/>
    </location>
</feature>
<evidence type="ECO:0000313" key="4">
    <source>
        <dbReference type="Proteomes" id="UP000399692"/>
    </source>
</evidence>
<dbReference type="InterPro" id="IPR011008">
    <property type="entry name" value="Dimeric_a/b-barrel"/>
</dbReference>
<dbReference type="AlphaFoldDB" id="A0A5E6UYN6"/>
<dbReference type="EMBL" id="CABVHF010000015">
    <property type="protein sequence ID" value="VVN10610.1"/>
    <property type="molecule type" value="Genomic_DNA"/>
</dbReference>
<dbReference type="InterPro" id="IPR005545">
    <property type="entry name" value="YCII"/>
</dbReference>
<comment type="similarity">
    <text evidence="1">Belongs to the YciI family.</text>
</comment>
<evidence type="ECO:0000313" key="3">
    <source>
        <dbReference type="EMBL" id="VVN10610.1"/>
    </source>
</evidence>
<accession>A0A5E6UYN6</accession>
<name>A0A5E6UYN6_PSEFL</name>
<dbReference type="PANTHER" id="PTHR33606">
    <property type="entry name" value="PROTEIN YCII"/>
    <property type="match status" value="1"/>
</dbReference>
<sequence>MQFALIAYDYDDALERRLQCREEHVARLHALAASGNFLGGGALLNTEGKMIGSNVHVAFESRAALDIWLQSEPYLEQKVWEKVEVLEIKRLQIG</sequence>